<dbReference type="SMART" id="SM00388">
    <property type="entry name" value="HisKA"/>
    <property type="match status" value="1"/>
</dbReference>
<evidence type="ECO:0000313" key="8">
    <source>
        <dbReference type="EMBL" id="MFB9886463.1"/>
    </source>
</evidence>
<protein>
    <recommendedName>
        <fullName evidence="2">histidine kinase</fullName>
        <ecNumber evidence="2">2.7.13.3</ecNumber>
    </recommendedName>
</protein>
<proteinExistence type="predicted"/>
<reference evidence="8 9" key="1">
    <citation type="submission" date="2024-09" db="EMBL/GenBank/DDBJ databases">
        <authorList>
            <person name="Sun Q."/>
            <person name="Mori K."/>
        </authorList>
    </citation>
    <scope>NUCLEOTIDE SEQUENCE [LARGE SCALE GENOMIC DNA]</scope>
    <source>
        <strain evidence="8 9">ATCC 51285</strain>
    </source>
</reference>
<dbReference type="SUPFAM" id="SSF47384">
    <property type="entry name" value="Homodimeric domain of signal transducing histidine kinase"/>
    <property type="match status" value="1"/>
</dbReference>
<dbReference type="InterPro" id="IPR050736">
    <property type="entry name" value="Sensor_HK_Regulatory"/>
</dbReference>
<evidence type="ECO:0000256" key="3">
    <source>
        <dbReference type="ARBA" id="ARBA00022553"/>
    </source>
</evidence>
<dbReference type="PANTHER" id="PTHR43711">
    <property type="entry name" value="TWO-COMPONENT HISTIDINE KINASE"/>
    <property type="match status" value="1"/>
</dbReference>
<name>A0ABV5ZB08_9GAMM</name>
<gene>
    <name evidence="8" type="ORF">ACFFLH_08580</name>
</gene>
<accession>A0ABV5ZB08</accession>
<evidence type="ECO:0000256" key="1">
    <source>
        <dbReference type="ARBA" id="ARBA00000085"/>
    </source>
</evidence>
<comment type="catalytic activity">
    <reaction evidence="1">
        <text>ATP + protein L-histidine = ADP + protein N-phospho-L-histidine.</text>
        <dbReference type="EC" id="2.7.13.3"/>
    </reaction>
</comment>
<keyword evidence="4" id="KW-0808">Transferase</keyword>
<dbReference type="PRINTS" id="PR00344">
    <property type="entry name" value="BCTRLSENSOR"/>
</dbReference>
<keyword evidence="6" id="KW-0902">Two-component regulatory system</keyword>
<dbReference type="Proteomes" id="UP001589628">
    <property type="component" value="Unassembled WGS sequence"/>
</dbReference>
<evidence type="ECO:0000256" key="4">
    <source>
        <dbReference type="ARBA" id="ARBA00022679"/>
    </source>
</evidence>
<feature type="domain" description="Histidine kinase" evidence="7">
    <location>
        <begin position="157"/>
        <end position="372"/>
    </location>
</feature>
<dbReference type="RefSeq" id="WP_051527479.1">
    <property type="nucleotide sequence ID" value="NZ_JBHLZN010000002.1"/>
</dbReference>
<dbReference type="GO" id="GO:0016301">
    <property type="term" value="F:kinase activity"/>
    <property type="evidence" value="ECO:0007669"/>
    <property type="project" value="UniProtKB-KW"/>
</dbReference>
<dbReference type="InterPro" id="IPR003661">
    <property type="entry name" value="HisK_dim/P_dom"/>
</dbReference>
<evidence type="ECO:0000256" key="6">
    <source>
        <dbReference type="ARBA" id="ARBA00023012"/>
    </source>
</evidence>
<dbReference type="InterPro" id="IPR036097">
    <property type="entry name" value="HisK_dim/P_sf"/>
</dbReference>
<evidence type="ECO:0000256" key="2">
    <source>
        <dbReference type="ARBA" id="ARBA00012438"/>
    </source>
</evidence>
<evidence type="ECO:0000259" key="7">
    <source>
        <dbReference type="PROSITE" id="PS50109"/>
    </source>
</evidence>
<keyword evidence="3" id="KW-0597">Phosphoprotein</keyword>
<keyword evidence="9" id="KW-1185">Reference proteome</keyword>
<dbReference type="Gene3D" id="1.10.287.130">
    <property type="match status" value="1"/>
</dbReference>
<organism evidence="8 9">
    <name type="scientific">Balneatrix alpica</name>
    <dbReference type="NCBI Taxonomy" id="75684"/>
    <lineage>
        <taxon>Bacteria</taxon>
        <taxon>Pseudomonadati</taxon>
        <taxon>Pseudomonadota</taxon>
        <taxon>Gammaproteobacteria</taxon>
        <taxon>Oceanospirillales</taxon>
        <taxon>Balneatrichaceae</taxon>
        <taxon>Balneatrix</taxon>
    </lineage>
</organism>
<evidence type="ECO:0000313" key="9">
    <source>
        <dbReference type="Proteomes" id="UP001589628"/>
    </source>
</evidence>
<dbReference type="EC" id="2.7.13.3" evidence="2"/>
<comment type="caution">
    <text evidence="8">The sequence shown here is derived from an EMBL/GenBank/DDBJ whole genome shotgun (WGS) entry which is preliminary data.</text>
</comment>
<keyword evidence="5 8" id="KW-0418">Kinase</keyword>
<dbReference type="InterPro" id="IPR036890">
    <property type="entry name" value="HATPase_C_sf"/>
</dbReference>
<sequence length="372" mass="41474">MSDIPPPSDTSLDFAMMVMAANSELGQVIGFLQRSFACQDEDALARELFSVLKEFGLQGQLRLGQQLWLDQQGQPLNEADRPALQYQAERISDQGAHTLVHFPQVSLRVTNMPVEDPLRHGRLKDNLVVLLEGANARLQSLLAARQADMAKTEFLANMSHELRTPMHAILNFASMGEKRAHQAPVEKLGHYFLRIHESGQRLLHLLNNLLDLAKLEAGRVLFTPSAVEMHALLEHCLQELEPLLNDKQLQVSIETDGQLQPLQADAHQMAQVWINLLANAARFSPAQGKILIRLQQQESQLLASIEDQGIGIPEDELESVFDKFAQSRHSRTGAGGTGLGLAICRQIIRLHQGRIWAEPCQQGARLCFSLPR</sequence>
<dbReference type="InterPro" id="IPR003594">
    <property type="entry name" value="HATPase_dom"/>
</dbReference>
<dbReference type="SUPFAM" id="SSF55874">
    <property type="entry name" value="ATPase domain of HSP90 chaperone/DNA topoisomerase II/histidine kinase"/>
    <property type="match status" value="1"/>
</dbReference>
<dbReference type="Pfam" id="PF00512">
    <property type="entry name" value="HisKA"/>
    <property type="match status" value="1"/>
</dbReference>
<dbReference type="SMART" id="SM00387">
    <property type="entry name" value="HATPase_c"/>
    <property type="match status" value="1"/>
</dbReference>
<dbReference type="PANTHER" id="PTHR43711:SF1">
    <property type="entry name" value="HISTIDINE KINASE 1"/>
    <property type="match status" value="1"/>
</dbReference>
<dbReference type="InterPro" id="IPR005467">
    <property type="entry name" value="His_kinase_dom"/>
</dbReference>
<dbReference type="InterPro" id="IPR004358">
    <property type="entry name" value="Sig_transdc_His_kin-like_C"/>
</dbReference>
<dbReference type="Pfam" id="PF02518">
    <property type="entry name" value="HATPase_c"/>
    <property type="match status" value="1"/>
</dbReference>
<dbReference type="EMBL" id="JBHLZN010000002">
    <property type="protein sequence ID" value="MFB9886463.1"/>
    <property type="molecule type" value="Genomic_DNA"/>
</dbReference>
<dbReference type="CDD" id="cd00082">
    <property type="entry name" value="HisKA"/>
    <property type="match status" value="1"/>
</dbReference>
<dbReference type="PROSITE" id="PS50109">
    <property type="entry name" value="HIS_KIN"/>
    <property type="match status" value="1"/>
</dbReference>
<evidence type="ECO:0000256" key="5">
    <source>
        <dbReference type="ARBA" id="ARBA00022777"/>
    </source>
</evidence>
<dbReference type="Gene3D" id="3.30.565.10">
    <property type="entry name" value="Histidine kinase-like ATPase, C-terminal domain"/>
    <property type="match status" value="1"/>
</dbReference>